<dbReference type="EMBL" id="JACJVR010000063">
    <property type="protein sequence ID" value="MBB6692933.1"/>
    <property type="molecule type" value="Genomic_DNA"/>
</dbReference>
<dbReference type="InterPro" id="IPR048147">
    <property type="entry name" value="CBO0543-like"/>
</dbReference>
<keyword evidence="3" id="KW-1185">Reference proteome</keyword>
<dbReference type="RefSeq" id="WP_185136922.1">
    <property type="nucleotide sequence ID" value="NZ_JACJVR010000063.1"/>
</dbReference>
<sequence>MTKEIIIVIAVWIVSGALVVLSTPRRKIREALVVFLYMQMLTWFFGLLVAQYRLIEYPVREFSYATRSSFSFEFFIYPAICVVFNMRYPQTKGIVRGILWYLFFPSWMTAIEKLIEDRTRLIDYIHWEWYWTWITLLITFWLSRAFYLWFIQERTGGKRRP</sequence>
<evidence type="ECO:0000256" key="1">
    <source>
        <dbReference type="SAM" id="Phobius"/>
    </source>
</evidence>
<feature type="transmembrane region" description="Helical" evidence="1">
    <location>
        <begin position="64"/>
        <end position="86"/>
    </location>
</feature>
<keyword evidence="1" id="KW-1133">Transmembrane helix</keyword>
<feature type="transmembrane region" description="Helical" evidence="1">
    <location>
        <begin position="93"/>
        <end position="110"/>
    </location>
</feature>
<protein>
    <submittedName>
        <fullName evidence="2">Uncharacterized protein</fullName>
    </submittedName>
</protein>
<feature type="transmembrane region" description="Helical" evidence="1">
    <location>
        <begin position="31"/>
        <end position="52"/>
    </location>
</feature>
<feature type="transmembrane region" description="Helical" evidence="1">
    <location>
        <begin position="6"/>
        <end position="24"/>
    </location>
</feature>
<reference evidence="2 3" key="1">
    <citation type="submission" date="2020-08" db="EMBL/GenBank/DDBJ databases">
        <title>Cohnella phylogeny.</title>
        <authorList>
            <person name="Dunlap C."/>
        </authorList>
    </citation>
    <scope>NUCLEOTIDE SEQUENCE [LARGE SCALE GENOMIC DNA]</scope>
    <source>
        <strain evidence="2 3">DSM 25239</strain>
    </source>
</reference>
<proteinExistence type="predicted"/>
<organism evidence="2 3">
    <name type="scientific">Cohnella xylanilytica</name>
    <dbReference type="NCBI Taxonomy" id="557555"/>
    <lineage>
        <taxon>Bacteria</taxon>
        <taxon>Bacillati</taxon>
        <taxon>Bacillota</taxon>
        <taxon>Bacilli</taxon>
        <taxon>Bacillales</taxon>
        <taxon>Paenibacillaceae</taxon>
        <taxon>Cohnella</taxon>
    </lineage>
</organism>
<dbReference type="Proteomes" id="UP000553776">
    <property type="component" value="Unassembled WGS sequence"/>
</dbReference>
<dbReference type="NCBIfam" id="NF041644">
    <property type="entry name" value="CBO0543_fam"/>
    <property type="match status" value="1"/>
</dbReference>
<keyword evidence="1" id="KW-0812">Transmembrane</keyword>
<dbReference type="AlphaFoldDB" id="A0A841U3N8"/>
<comment type="caution">
    <text evidence="2">The sequence shown here is derived from an EMBL/GenBank/DDBJ whole genome shotgun (WGS) entry which is preliminary data.</text>
</comment>
<feature type="transmembrane region" description="Helical" evidence="1">
    <location>
        <begin position="130"/>
        <end position="150"/>
    </location>
</feature>
<keyword evidence="1" id="KW-0472">Membrane</keyword>
<gene>
    <name evidence="2" type="ORF">H7B90_16115</name>
</gene>
<evidence type="ECO:0000313" key="2">
    <source>
        <dbReference type="EMBL" id="MBB6692933.1"/>
    </source>
</evidence>
<name>A0A841U3N8_9BACL</name>
<evidence type="ECO:0000313" key="3">
    <source>
        <dbReference type="Proteomes" id="UP000553776"/>
    </source>
</evidence>
<accession>A0A841U3N8</accession>